<dbReference type="PANTHER" id="PTHR30222:SF17">
    <property type="entry name" value="SPERMIDINE_PUTRESCINE-BINDING PERIPLASMIC PROTEIN"/>
    <property type="match status" value="1"/>
</dbReference>
<accession>A0ABP6Z1J6</accession>
<evidence type="ECO:0000313" key="5">
    <source>
        <dbReference type="EMBL" id="GAA3596409.1"/>
    </source>
</evidence>
<dbReference type="RefSeq" id="WP_231487839.1">
    <property type="nucleotide sequence ID" value="NZ_BAAAZO010000001.1"/>
</dbReference>
<name>A0ABP6Z1J6_9ACTN</name>
<dbReference type="PANTHER" id="PTHR30222">
    <property type="entry name" value="SPERMIDINE/PUTRESCINE-BINDING PERIPLASMIC PROTEIN"/>
    <property type="match status" value="1"/>
</dbReference>
<comment type="caution">
    <text evidence="5">The sequence shown here is derived from an EMBL/GenBank/DDBJ whole genome shotgun (WGS) entry which is preliminary data.</text>
</comment>
<dbReference type="InterPro" id="IPR001188">
    <property type="entry name" value="Sperm_putr-bd"/>
</dbReference>
<sequence length="412" mass="44720">MTQRRRRPLSPEAAAVIRAQRGFSRRSLLGGTGALGLGAALAACGTSGTATGGSDSKPAAAQDTSAKDKMVNWANWTLYLDYDENTKTYPTLEAFQKQTGIEATYDEAIEDNDSYYGKIQGQLRNGQDIGKDVIVFTDYMAARVIEQGYVQKLDLGSIPNSKNILDNLKTVDFDSGRNYSLTWQSGYAGIAWNKEKLPQGIKSVDDLWRPSLKGRVEVLSEMRDTLGLIMLGQGVDISGDFSSDDFGNALDVLEKQLNEGQIRQVKGNSYKEDLISGDAVAVIGWSGDITQLNAENGDKWGFAIPEAGGTLWSDNMLVPIGSPHKANAEALMNYYYEPEVAAEVAAYVNYICPVKGAQEIMAASKDKELAALAGNANIFPTAADLAKVKVFRTLKGTEQTDFTSEFQRVLGN</sequence>
<keyword evidence="4" id="KW-0574">Periplasm</keyword>
<keyword evidence="3" id="KW-0732">Signal</keyword>
<dbReference type="PRINTS" id="PR00909">
    <property type="entry name" value="SPERMDNBNDNG"/>
</dbReference>
<evidence type="ECO:0000313" key="6">
    <source>
        <dbReference type="Proteomes" id="UP001501074"/>
    </source>
</evidence>
<evidence type="ECO:0000256" key="1">
    <source>
        <dbReference type="ARBA" id="ARBA00004418"/>
    </source>
</evidence>
<keyword evidence="2" id="KW-0813">Transport</keyword>
<dbReference type="InterPro" id="IPR006311">
    <property type="entry name" value="TAT_signal"/>
</dbReference>
<dbReference type="Pfam" id="PF13416">
    <property type="entry name" value="SBP_bac_8"/>
    <property type="match status" value="1"/>
</dbReference>
<dbReference type="CDD" id="cd13590">
    <property type="entry name" value="PBP2_PotD_PotF_like"/>
    <property type="match status" value="1"/>
</dbReference>
<comment type="subcellular location">
    <subcellularLocation>
        <location evidence="1">Periplasm</location>
    </subcellularLocation>
</comment>
<dbReference type="InterPro" id="IPR006059">
    <property type="entry name" value="SBP"/>
</dbReference>
<evidence type="ECO:0000256" key="3">
    <source>
        <dbReference type="ARBA" id="ARBA00022729"/>
    </source>
</evidence>
<dbReference type="EMBL" id="BAAAZO010000001">
    <property type="protein sequence ID" value="GAA3596409.1"/>
    <property type="molecule type" value="Genomic_DNA"/>
</dbReference>
<dbReference type="Proteomes" id="UP001501074">
    <property type="component" value="Unassembled WGS sequence"/>
</dbReference>
<gene>
    <name evidence="5" type="ORF">GCM10022223_09530</name>
</gene>
<keyword evidence="6" id="KW-1185">Reference proteome</keyword>
<organism evidence="5 6">
    <name type="scientific">Kineosporia mesophila</name>
    <dbReference type="NCBI Taxonomy" id="566012"/>
    <lineage>
        <taxon>Bacteria</taxon>
        <taxon>Bacillati</taxon>
        <taxon>Actinomycetota</taxon>
        <taxon>Actinomycetes</taxon>
        <taxon>Kineosporiales</taxon>
        <taxon>Kineosporiaceae</taxon>
        <taxon>Kineosporia</taxon>
    </lineage>
</organism>
<reference evidence="6" key="1">
    <citation type="journal article" date="2019" name="Int. J. Syst. Evol. Microbiol.">
        <title>The Global Catalogue of Microorganisms (GCM) 10K type strain sequencing project: providing services to taxonomists for standard genome sequencing and annotation.</title>
        <authorList>
            <consortium name="The Broad Institute Genomics Platform"/>
            <consortium name="The Broad Institute Genome Sequencing Center for Infectious Disease"/>
            <person name="Wu L."/>
            <person name="Ma J."/>
        </authorList>
    </citation>
    <scope>NUCLEOTIDE SEQUENCE [LARGE SCALE GENOMIC DNA]</scope>
    <source>
        <strain evidence="6">JCM 16902</strain>
    </source>
</reference>
<proteinExistence type="predicted"/>
<dbReference type="SUPFAM" id="SSF53850">
    <property type="entry name" value="Periplasmic binding protein-like II"/>
    <property type="match status" value="1"/>
</dbReference>
<evidence type="ECO:0000256" key="4">
    <source>
        <dbReference type="ARBA" id="ARBA00022764"/>
    </source>
</evidence>
<evidence type="ECO:0000256" key="2">
    <source>
        <dbReference type="ARBA" id="ARBA00022448"/>
    </source>
</evidence>
<protein>
    <submittedName>
        <fullName evidence="5">Spermidine/putrescine ABC transporter substrate-binding protein</fullName>
    </submittedName>
</protein>
<dbReference type="PROSITE" id="PS51318">
    <property type="entry name" value="TAT"/>
    <property type="match status" value="1"/>
</dbReference>
<dbReference type="Gene3D" id="3.40.190.10">
    <property type="entry name" value="Periplasmic binding protein-like II"/>
    <property type="match status" value="2"/>
</dbReference>